<dbReference type="STRING" id="1068978.AMETH_0142"/>
<feature type="transmembrane region" description="Helical" evidence="9">
    <location>
        <begin position="238"/>
        <end position="257"/>
    </location>
</feature>
<accession>A0A076MHP0</accession>
<protein>
    <submittedName>
        <fullName evidence="10">Branched-chain amino acid ABC transporter, permease protein</fullName>
    </submittedName>
</protein>
<evidence type="ECO:0000256" key="5">
    <source>
        <dbReference type="ARBA" id="ARBA00022970"/>
    </source>
</evidence>
<dbReference type="EMBL" id="CP009110">
    <property type="protein sequence ID" value="AIJ20234.1"/>
    <property type="molecule type" value="Genomic_DNA"/>
</dbReference>
<keyword evidence="11" id="KW-1185">Reference proteome</keyword>
<dbReference type="AlphaFoldDB" id="A0A076MHP0"/>
<evidence type="ECO:0000256" key="7">
    <source>
        <dbReference type="ARBA" id="ARBA00023136"/>
    </source>
</evidence>
<keyword evidence="4 9" id="KW-0812">Transmembrane</keyword>
<keyword evidence="7 9" id="KW-0472">Membrane</keyword>
<feature type="transmembrane region" description="Helical" evidence="9">
    <location>
        <begin position="188"/>
        <end position="208"/>
    </location>
</feature>
<keyword evidence="5" id="KW-0029">Amino-acid transport</keyword>
<gene>
    <name evidence="10" type="primary">livH</name>
    <name evidence="10" type="ORF">AMETH_0142</name>
</gene>
<dbReference type="RefSeq" id="WP_017986097.1">
    <property type="nucleotide sequence ID" value="NZ_AQUL01000001.1"/>
</dbReference>
<sequence>MTTFLQNCFAGLALGSTYALVALGFVVIYKSTGVINFAQGGLLALGAYLGYTFANNLAIAFGVAIPLACASAALVGAGFERIVLRRMVGQPPFAVIMITIGLLFVLEPLITAIWGFDNLQVTNPWNIQTVEAGGIVFGVRDLWTIGLTAAVVVAFFLFFRFTSLGLAMRATAFDPEAALAQGISARRVYAVSWAIASALAALAGITMAAGPGGLSPSIGFIALAAFPAMILGGLDSPAGAVLGGIVIGLAEALTRGYQDQLFSWAGDNVSIIVPYLLMIVILLIRPYGLLGTKDVRRI</sequence>
<dbReference type="PANTHER" id="PTHR11795">
    <property type="entry name" value="BRANCHED-CHAIN AMINO ACID TRANSPORT SYSTEM PERMEASE PROTEIN LIVH"/>
    <property type="match status" value="1"/>
</dbReference>
<evidence type="ECO:0000313" key="11">
    <source>
        <dbReference type="Proteomes" id="UP000062973"/>
    </source>
</evidence>
<dbReference type="InterPro" id="IPR052157">
    <property type="entry name" value="BCAA_transport_permease"/>
</dbReference>
<dbReference type="CDD" id="cd06582">
    <property type="entry name" value="TM_PBP1_LivH_like"/>
    <property type="match status" value="1"/>
</dbReference>
<feature type="transmembrane region" description="Helical" evidence="9">
    <location>
        <begin position="269"/>
        <end position="290"/>
    </location>
</feature>
<dbReference type="GO" id="GO:0006865">
    <property type="term" value="P:amino acid transport"/>
    <property type="evidence" value="ECO:0007669"/>
    <property type="project" value="UniProtKB-KW"/>
</dbReference>
<keyword evidence="2" id="KW-0813">Transport</keyword>
<feature type="transmembrane region" description="Helical" evidence="9">
    <location>
        <begin position="12"/>
        <end position="29"/>
    </location>
</feature>
<comment type="subcellular location">
    <subcellularLocation>
        <location evidence="1">Cell membrane</location>
        <topology evidence="1">Multi-pass membrane protein</topology>
    </subcellularLocation>
</comment>
<feature type="transmembrane region" description="Helical" evidence="9">
    <location>
        <begin position="91"/>
        <end position="116"/>
    </location>
</feature>
<evidence type="ECO:0000256" key="6">
    <source>
        <dbReference type="ARBA" id="ARBA00022989"/>
    </source>
</evidence>
<dbReference type="Pfam" id="PF02653">
    <property type="entry name" value="BPD_transp_2"/>
    <property type="match status" value="1"/>
</dbReference>
<dbReference type="eggNOG" id="COG0559">
    <property type="taxonomic scope" value="Bacteria"/>
</dbReference>
<evidence type="ECO:0000256" key="9">
    <source>
        <dbReference type="SAM" id="Phobius"/>
    </source>
</evidence>
<evidence type="ECO:0000256" key="1">
    <source>
        <dbReference type="ARBA" id="ARBA00004651"/>
    </source>
</evidence>
<dbReference type="Proteomes" id="UP000062973">
    <property type="component" value="Chromosome"/>
</dbReference>
<dbReference type="InterPro" id="IPR001851">
    <property type="entry name" value="ABC_transp_permease"/>
</dbReference>
<dbReference type="OrthoDB" id="3572933at2"/>
<evidence type="ECO:0000256" key="8">
    <source>
        <dbReference type="ARBA" id="ARBA00037998"/>
    </source>
</evidence>
<dbReference type="GO" id="GO:0022857">
    <property type="term" value="F:transmembrane transporter activity"/>
    <property type="evidence" value="ECO:0007669"/>
    <property type="project" value="InterPro"/>
</dbReference>
<dbReference type="PATRIC" id="fig|1068978.7.peg.153"/>
<evidence type="ECO:0000256" key="3">
    <source>
        <dbReference type="ARBA" id="ARBA00022475"/>
    </source>
</evidence>
<keyword evidence="3" id="KW-1003">Cell membrane</keyword>
<name>A0A076MHP0_AMYME</name>
<reference evidence="10 11" key="1">
    <citation type="submission" date="2014-07" db="EMBL/GenBank/DDBJ databases">
        <title>Whole Genome Sequence of the Amycolatopsis methanolica 239.</title>
        <authorList>
            <person name="Tang B."/>
        </authorList>
    </citation>
    <scope>NUCLEOTIDE SEQUENCE [LARGE SCALE GENOMIC DNA]</scope>
    <source>
        <strain evidence="10 11">239</strain>
    </source>
</reference>
<organism evidence="10 11">
    <name type="scientific">Amycolatopsis methanolica 239</name>
    <dbReference type="NCBI Taxonomy" id="1068978"/>
    <lineage>
        <taxon>Bacteria</taxon>
        <taxon>Bacillati</taxon>
        <taxon>Actinomycetota</taxon>
        <taxon>Actinomycetes</taxon>
        <taxon>Pseudonocardiales</taxon>
        <taxon>Pseudonocardiaceae</taxon>
        <taxon>Amycolatopsis</taxon>
        <taxon>Amycolatopsis methanolica group</taxon>
    </lineage>
</organism>
<dbReference type="HOGENOM" id="CLU_039929_1_1_11"/>
<dbReference type="PANTHER" id="PTHR11795:SF451">
    <property type="entry name" value="ABC TRANSPORTER PERMEASE PROTEIN"/>
    <property type="match status" value="1"/>
</dbReference>
<dbReference type="GO" id="GO:0005886">
    <property type="term" value="C:plasma membrane"/>
    <property type="evidence" value="ECO:0007669"/>
    <property type="project" value="UniProtKB-SubCell"/>
</dbReference>
<evidence type="ECO:0000313" key="10">
    <source>
        <dbReference type="EMBL" id="AIJ20234.1"/>
    </source>
</evidence>
<feature type="transmembrane region" description="Helical" evidence="9">
    <location>
        <begin position="142"/>
        <end position="167"/>
    </location>
</feature>
<keyword evidence="6 9" id="KW-1133">Transmembrane helix</keyword>
<evidence type="ECO:0000256" key="4">
    <source>
        <dbReference type="ARBA" id="ARBA00022692"/>
    </source>
</evidence>
<comment type="similarity">
    <text evidence="8">Belongs to the binding-protein-dependent transport system permease family. LivHM subfamily.</text>
</comment>
<feature type="transmembrane region" description="Helical" evidence="9">
    <location>
        <begin position="57"/>
        <end position="79"/>
    </location>
</feature>
<proteinExistence type="inferred from homology"/>
<evidence type="ECO:0000256" key="2">
    <source>
        <dbReference type="ARBA" id="ARBA00022448"/>
    </source>
</evidence>
<dbReference type="KEGG" id="amq:AMETH_0142"/>